<gene>
    <name evidence="2" type="ORF">Rumeso_02834</name>
</gene>
<feature type="transmembrane region" description="Helical" evidence="1">
    <location>
        <begin position="21"/>
        <end position="41"/>
    </location>
</feature>
<dbReference type="EMBL" id="AOSK01000071">
    <property type="protein sequence ID" value="EYD75595.1"/>
    <property type="molecule type" value="Genomic_DNA"/>
</dbReference>
<keyword evidence="3" id="KW-1185">Reference proteome</keyword>
<comment type="caution">
    <text evidence="2">The sequence shown here is derived from an EMBL/GenBank/DDBJ whole genome shotgun (WGS) entry which is preliminary data.</text>
</comment>
<feature type="transmembrane region" description="Helical" evidence="1">
    <location>
        <begin position="166"/>
        <end position="184"/>
    </location>
</feature>
<keyword evidence="1" id="KW-0812">Transmembrane</keyword>
<dbReference type="RefSeq" id="WP_037283871.1">
    <property type="nucleotide sequence ID" value="NZ_KK088627.1"/>
</dbReference>
<keyword evidence="1" id="KW-0472">Membrane</keyword>
<evidence type="ECO:0000313" key="2">
    <source>
        <dbReference type="EMBL" id="EYD75595.1"/>
    </source>
</evidence>
<protein>
    <submittedName>
        <fullName evidence="2">Membrane protein, putative</fullName>
    </submittedName>
</protein>
<proteinExistence type="predicted"/>
<name>A0A017HMR6_9RHOB</name>
<feature type="transmembrane region" description="Helical" evidence="1">
    <location>
        <begin position="65"/>
        <end position="84"/>
    </location>
</feature>
<dbReference type="Proteomes" id="UP000019666">
    <property type="component" value="Unassembled WGS sequence"/>
</dbReference>
<keyword evidence="1" id="KW-1133">Transmembrane helix</keyword>
<dbReference type="OrthoDB" id="327431at2"/>
<dbReference type="PATRIC" id="fig|442562.3.peg.2787"/>
<reference evidence="2 3" key="1">
    <citation type="submission" date="2013-02" db="EMBL/GenBank/DDBJ databases">
        <authorList>
            <person name="Fiebig A."/>
            <person name="Goeker M."/>
            <person name="Klenk H.-P.P."/>
        </authorList>
    </citation>
    <scope>NUCLEOTIDE SEQUENCE [LARGE SCALE GENOMIC DNA]</scope>
    <source>
        <strain evidence="2 3">DSM 19309</strain>
    </source>
</reference>
<feature type="transmembrane region" description="Helical" evidence="1">
    <location>
        <begin position="91"/>
        <end position="112"/>
    </location>
</feature>
<dbReference type="HOGENOM" id="CLU_094318_0_0_5"/>
<dbReference type="AlphaFoldDB" id="A0A017HMR6"/>
<sequence>MIAGHFGLAAAVKGREPQVPLWALMLATVWLDILFVPLFLLGAETITVPEGEAAGYGHAIIHADYTHSLLGALLLSALFGWLAARRWGKRAGWILGAVSFSHWLLDLVVHRADMPWLPANWGDLPRLGLGLWRSPVASAVVEAALVALGAWLYWRAVQTLPSQAGRGRLVAALIAIGGLGTLALDVSGVAG</sequence>
<organism evidence="2 3">
    <name type="scientific">Rubellimicrobium mesophilum DSM 19309</name>
    <dbReference type="NCBI Taxonomy" id="442562"/>
    <lineage>
        <taxon>Bacteria</taxon>
        <taxon>Pseudomonadati</taxon>
        <taxon>Pseudomonadota</taxon>
        <taxon>Alphaproteobacteria</taxon>
        <taxon>Rhodobacterales</taxon>
        <taxon>Roseobacteraceae</taxon>
        <taxon>Rubellimicrobium</taxon>
    </lineage>
</organism>
<evidence type="ECO:0000256" key="1">
    <source>
        <dbReference type="SAM" id="Phobius"/>
    </source>
</evidence>
<accession>A0A017HMR6</accession>
<feature type="transmembrane region" description="Helical" evidence="1">
    <location>
        <begin position="132"/>
        <end position="154"/>
    </location>
</feature>
<evidence type="ECO:0000313" key="3">
    <source>
        <dbReference type="Proteomes" id="UP000019666"/>
    </source>
</evidence>